<protein>
    <recommendedName>
        <fullName evidence="4">Tetratricopeptide repeat protein</fullName>
    </recommendedName>
</protein>
<keyword evidence="1" id="KW-0472">Membrane</keyword>
<dbReference type="OrthoDB" id="37614at2"/>
<gene>
    <name evidence="2" type="ORF">A4H02_00020</name>
</gene>
<feature type="transmembrane region" description="Helical" evidence="1">
    <location>
        <begin position="20"/>
        <end position="40"/>
    </location>
</feature>
<name>A0A1E3G4J1_9BACT</name>
<dbReference type="STRING" id="1008305.A4H02_00020"/>
<keyword evidence="3" id="KW-1185">Reference proteome</keyword>
<dbReference type="AlphaFoldDB" id="A0A1E3G4J1"/>
<dbReference type="Proteomes" id="UP000094570">
    <property type="component" value="Unassembled WGS sequence"/>
</dbReference>
<reference evidence="3" key="1">
    <citation type="submission" date="2016-04" db="EMBL/GenBank/DDBJ databases">
        <title>The genome sequence project of a novel Fervidobacterium isolate from a hot spring in Thailand.</title>
        <authorList>
            <person name="Gonzalez J.M."/>
            <person name="Cuecas A."/>
            <person name="Kanoksilapatham W."/>
        </authorList>
    </citation>
    <scope>NUCLEOTIDE SEQUENCE [LARGE SCALE GENOMIC DNA]</scope>
    <source>
        <strain evidence="3">FC2004</strain>
    </source>
</reference>
<dbReference type="InterPro" id="IPR011990">
    <property type="entry name" value="TPR-like_helical_dom_sf"/>
</dbReference>
<dbReference type="Gene3D" id="1.25.40.10">
    <property type="entry name" value="Tetratricopeptide repeat domain"/>
    <property type="match status" value="1"/>
</dbReference>
<organism evidence="2 3">
    <name type="scientific">Fervidobacterium thailandense</name>
    <dbReference type="NCBI Taxonomy" id="1008305"/>
    <lineage>
        <taxon>Bacteria</taxon>
        <taxon>Thermotogati</taxon>
        <taxon>Thermotogota</taxon>
        <taxon>Thermotogae</taxon>
        <taxon>Thermotogales</taxon>
        <taxon>Fervidobacteriaceae</taxon>
        <taxon>Fervidobacterium</taxon>
    </lineage>
</organism>
<proteinExistence type="predicted"/>
<keyword evidence="1" id="KW-1133">Transmembrane helix</keyword>
<keyword evidence="1" id="KW-0812">Transmembrane</keyword>
<evidence type="ECO:0000313" key="3">
    <source>
        <dbReference type="Proteomes" id="UP000094570"/>
    </source>
</evidence>
<evidence type="ECO:0008006" key="4">
    <source>
        <dbReference type="Google" id="ProtNLM"/>
    </source>
</evidence>
<dbReference type="RefSeq" id="WP_083996503.1">
    <property type="nucleotide sequence ID" value="NZ_CP140110.1"/>
</dbReference>
<evidence type="ECO:0000256" key="1">
    <source>
        <dbReference type="SAM" id="Phobius"/>
    </source>
</evidence>
<accession>A0A1E3G4J1</accession>
<dbReference type="EMBL" id="LWAF01000001">
    <property type="protein sequence ID" value="ODN31211.1"/>
    <property type="molecule type" value="Genomic_DNA"/>
</dbReference>
<sequence>MERITKFGNVDSTQKRVSVGLYTFLLVLATLFAILFLVSYSQGIILRKRVERYGKVLKAYELYLRGDSEFETFVKENELKEVSWLLPKFNLFAVRKSLDEAKAAFERGNFADVVSTLSKVKDVDSPWNDEVFYLLGTAHARIGQTEQAKFYLTYFVNGFEGSIYRKSALTLLRDLSEGEDKKKIEDILKKLQ</sequence>
<comment type="caution">
    <text evidence="2">The sequence shown here is derived from an EMBL/GenBank/DDBJ whole genome shotgun (WGS) entry which is preliminary data.</text>
</comment>
<evidence type="ECO:0000313" key="2">
    <source>
        <dbReference type="EMBL" id="ODN31211.1"/>
    </source>
</evidence>